<sequence>MESALSLVTGHPYVAVLLLFAAVLASSASVRNSVFVGTTYVTLTMWYQYRQVTKGRRESTATAPPPTMSTSGDTGSAPPLDELAIDPVKSTRRSKPRSWAD</sequence>
<dbReference type="AlphaFoldDB" id="W4FWK4"/>
<accession>W4FWK4</accession>
<proteinExistence type="predicted"/>
<dbReference type="OrthoDB" id="78276at2759"/>
<feature type="signal peptide" evidence="2">
    <location>
        <begin position="1"/>
        <end position="25"/>
    </location>
</feature>
<feature type="region of interest" description="Disordered" evidence="1">
    <location>
        <begin position="54"/>
        <end position="101"/>
    </location>
</feature>
<feature type="chain" id="PRO_5004842031" evidence="2">
    <location>
        <begin position="26"/>
        <end position="101"/>
    </location>
</feature>
<feature type="compositionally biased region" description="Basic residues" evidence="1">
    <location>
        <begin position="90"/>
        <end position="101"/>
    </location>
</feature>
<keyword evidence="2" id="KW-0732">Signal</keyword>
<name>W4FWK4_APHAT</name>
<dbReference type="EMBL" id="KI913157">
    <property type="protein sequence ID" value="ETV71910.1"/>
    <property type="molecule type" value="Genomic_DNA"/>
</dbReference>
<evidence type="ECO:0000256" key="2">
    <source>
        <dbReference type="SAM" id="SignalP"/>
    </source>
</evidence>
<dbReference type="RefSeq" id="XP_009838759.1">
    <property type="nucleotide sequence ID" value="XM_009840457.1"/>
</dbReference>
<protein>
    <submittedName>
        <fullName evidence="3">Uncharacterized protein</fullName>
    </submittedName>
</protein>
<dbReference type="VEuPathDB" id="FungiDB:H257_13040"/>
<dbReference type="GeneID" id="20815036"/>
<evidence type="ECO:0000313" key="3">
    <source>
        <dbReference type="EMBL" id="ETV71910.1"/>
    </source>
</evidence>
<organism evidence="3">
    <name type="scientific">Aphanomyces astaci</name>
    <name type="common">Crayfish plague agent</name>
    <dbReference type="NCBI Taxonomy" id="112090"/>
    <lineage>
        <taxon>Eukaryota</taxon>
        <taxon>Sar</taxon>
        <taxon>Stramenopiles</taxon>
        <taxon>Oomycota</taxon>
        <taxon>Saprolegniomycetes</taxon>
        <taxon>Saprolegniales</taxon>
        <taxon>Verrucalvaceae</taxon>
        <taxon>Aphanomyces</taxon>
    </lineage>
</organism>
<reference evidence="3" key="1">
    <citation type="submission" date="2013-12" db="EMBL/GenBank/DDBJ databases">
        <title>The Genome Sequence of Aphanomyces astaci APO3.</title>
        <authorList>
            <consortium name="The Broad Institute Genomics Platform"/>
            <person name="Russ C."/>
            <person name="Tyler B."/>
            <person name="van West P."/>
            <person name="Dieguez-Uribeondo J."/>
            <person name="Young S.K."/>
            <person name="Zeng Q."/>
            <person name="Gargeya S."/>
            <person name="Fitzgerald M."/>
            <person name="Abouelleil A."/>
            <person name="Alvarado L."/>
            <person name="Chapman S.B."/>
            <person name="Gainer-Dewar J."/>
            <person name="Goldberg J."/>
            <person name="Griggs A."/>
            <person name="Gujja S."/>
            <person name="Hansen M."/>
            <person name="Howarth C."/>
            <person name="Imamovic A."/>
            <person name="Ireland A."/>
            <person name="Larimer J."/>
            <person name="McCowan C."/>
            <person name="Murphy C."/>
            <person name="Pearson M."/>
            <person name="Poon T.W."/>
            <person name="Priest M."/>
            <person name="Roberts A."/>
            <person name="Saif S."/>
            <person name="Shea T."/>
            <person name="Sykes S."/>
            <person name="Wortman J."/>
            <person name="Nusbaum C."/>
            <person name="Birren B."/>
        </authorList>
    </citation>
    <scope>NUCLEOTIDE SEQUENCE [LARGE SCALE GENOMIC DNA]</scope>
    <source>
        <strain evidence="3">APO3</strain>
    </source>
</reference>
<evidence type="ECO:0000256" key="1">
    <source>
        <dbReference type="SAM" id="MobiDB-lite"/>
    </source>
</evidence>
<gene>
    <name evidence="3" type="ORF">H257_13040</name>
</gene>